<name>A0AA94EUY1_9PSED</name>
<dbReference type="AlphaFoldDB" id="A0AA94EUY1"/>
<sequence length="66" mass="7690">MTKEYAEYEVQRALHYVCSAESHTDALERFREEVELIGDWRIMFAVAESCGPYGSSTRPLHCPRHE</sequence>
<proteinExistence type="predicted"/>
<protein>
    <submittedName>
        <fullName evidence="1">Uncharacterized protein</fullName>
    </submittedName>
</protein>
<reference evidence="1 2" key="1">
    <citation type="submission" date="2016-10" db="EMBL/GenBank/DDBJ databases">
        <title>Search of new enzymes for the oxidation of sulfur compounds.</title>
        <authorList>
            <person name="Novo A."/>
            <person name="Moreira I.S."/>
            <person name="Castro P.M."/>
        </authorList>
    </citation>
    <scope>NUCLEOTIDE SEQUENCE [LARGE SCALE GENOMIC DNA]</scope>
    <source>
        <strain evidence="1 2">A9</strain>
    </source>
</reference>
<organism evidence="1 2">
    <name type="scientific">Pseudomonas koreensis</name>
    <dbReference type="NCBI Taxonomy" id="198620"/>
    <lineage>
        <taxon>Bacteria</taxon>
        <taxon>Pseudomonadati</taxon>
        <taxon>Pseudomonadota</taxon>
        <taxon>Gammaproteobacteria</taxon>
        <taxon>Pseudomonadales</taxon>
        <taxon>Pseudomonadaceae</taxon>
        <taxon>Pseudomonas</taxon>
    </lineage>
</organism>
<evidence type="ECO:0000313" key="1">
    <source>
        <dbReference type="EMBL" id="RVD79496.1"/>
    </source>
</evidence>
<gene>
    <name evidence="1" type="ORF">A9HBioS_0020</name>
</gene>
<dbReference type="EMBL" id="MKWS01000001">
    <property type="protein sequence ID" value="RVD79496.1"/>
    <property type="molecule type" value="Genomic_DNA"/>
</dbReference>
<dbReference type="Proteomes" id="UP000288002">
    <property type="component" value="Unassembled WGS sequence"/>
</dbReference>
<evidence type="ECO:0000313" key="2">
    <source>
        <dbReference type="Proteomes" id="UP000288002"/>
    </source>
</evidence>
<comment type="caution">
    <text evidence="1">The sequence shown here is derived from an EMBL/GenBank/DDBJ whole genome shotgun (WGS) entry which is preliminary data.</text>
</comment>
<accession>A0AA94EUY1</accession>